<dbReference type="GO" id="GO:0016810">
    <property type="term" value="F:hydrolase activity, acting on carbon-nitrogen (but not peptide) bonds"/>
    <property type="evidence" value="ECO:0007669"/>
    <property type="project" value="InterPro"/>
</dbReference>
<protein>
    <recommendedName>
        <fullName evidence="2">Amidohydrolase 3 domain-containing protein</fullName>
    </recommendedName>
</protein>
<dbReference type="PROSITE" id="PS51257">
    <property type="entry name" value="PROKAR_LIPOPROTEIN"/>
    <property type="match status" value="1"/>
</dbReference>
<gene>
    <name evidence="1" type="ORF">METZ01_LOCUS418420</name>
</gene>
<accession>A0A382X2Y5</accession>
<dbReference type="SUPFAM" id="SSF51338">
    <property type="entry name" value="Composite domain of metallo-dependent hydrolases"/>
    <property type="match status" value="1"/>
</dbReference>
<evidence type="ECO:0008006" key="2">
    <source>
        <dbReference type="Google" id="ProtNLM"/>
    </source>
</evidence>
<dbReference type="EMBL" id="UINC01164620">
    <property type="protein sequence ID" value="SVD65566.1"/>
    <property type="molecule type" value="Genomic_DNA"/>
</dbReference>
<sequence length="101" mass="10949">MRYTLATRLAFVGLLLTACNQQQDSVAPGVDWVLTNGRIYTVNEERPWAEAVVIKDGEFVYVGDNAGADSYISDGVEVTELGGRMVIPGLIDAHTHPGQID</sequence>
<name>A0A382X2Y5_9ZZZZ</name>
<dbReference type="Gene3D" id="2.30.40.10">
    <property type="entry name" value="Urease, subunit C, domain 1"/>
    <property type="match status" value="1"/>
</dbReference>
<feature type="non-terminal residue" evidence="1">
    <location>
        <position position="101"/>
    </location>
</feature>
<dbReference type="PANTHER" id="PTHR22642:SF2">
    <property type="entry name" value="PROTEIN LONG AFTER FAR-RED 3"/>
    <property type="match status" value="1"/>
</dbReference>
<evidence type="ECO:0000313" key="1">
    <source>
        <dbReference type="EMBL" id="SVD65566.1"/>
    </source>
</evidence>
<dbReference type="InterPro" id="IPR011059">
    <property type="entry name" value="Metal-dep_hydrolase_composite"/>
</dbReference>
<organism evidence="1">
    <name type="scientific">marine metagenome</name>
    <dbReference type="NCBI Taxonomy" id="408172"/>
    <lineage>
        <taxon>unclassified sequences</taxon>
        <taxon>metagenomes</taxon>
        <taxon>ecological metagenomes</taxon>
    </lineage>
</organism>
<proteinExistence type="predicted"/>
<reference evidence="1" key="1">
    <citation type="submission" date="2018-05" db="EMBL/GenBank/DDBJ databases">
        <authorList>
            <person name="Lanie J.A."/>
            <person name="Ng W.-L."/>
            <person name="Kazmierczak K.M."/>
            <person name="Andrzejewski T.M."/>
            <person name="Davidsen T.M."/>
            <person name="Wayne K.J."/>
            <person name="Tettelin H."/>
            <person name="Glass J.I."/>
            <person name="Rusch D."/>
            <person name="Podicherti R."/>
            <person name="Tsui H.-C.T."/>
            <person name="Winkler M.E."/>
        </authorList>
    </citation>
    <scope>NUCLEOTIDE SEQUENCE</scope>
</reference>
<dbReference type="AlphaFoldDB" id="A0A382X2Y5"/>
<dbReference type="PANTHER" id="PTHR22642">
    <property type="entry name" value="IMIDAZOLONEPROPIONASE"/>
    <property type="match status" value="1"/>
</dbReference>